<gene>
    <name evidence="2" type="ORF">SAMN05421842_11212</name>
</gene>
<evidence type="ECO:0008006" key="4">
    <source>
        <dbReference type="Google" id="ProtNLM"/>
    </source>
</evidence>
<keyword evidence="1" id="KW-0472">Membrane</keyword>
<feature type="transmembrane region" description="Helical" evidence="1">
    <location>
        <begin position="188"/>
        <end position="206"/>
    </location>
</feature>
<dbReference type="Proteomes" id="UP000199263">
    <property type="component" value="Unassembled WGS sequence"/>
</dbReference>
<evidence type="ECO:0000256" key="1">
    <source>
        <dbReference type="SAM" id="Phobius"/>
    </source>
</evidence>
<dbReference type="EMBL" id="FOMG01000012">
    <property type="protein sequence ID" value="SFC87876.1"/>
    <property type="molecule type" value="Genomic_DNA"/>
</dbReference>
<keyword evidence="1" id="KW-0812">Transmembrane</keyword>
<keyword evidence="3" id="KW-1185">Reference proteome</keyword>
<dbReference type="STRING" id="119641.SAMN05421842_11212"/>
<feature type="transmembrane region" description="Helical" evidence="1">
    <location>
        <begin position="212"/>
        <end position="230"/>
    </location>
</feature>
<feature type="transmembrane region" description="Helical" evidence="1">
    <location>
        <begin position="117"/>
        <end position="140"/>
    </location>
</feature>
<feature type="transmembrane region" description="Helical" evidence="1">
    <location>
        <begin position="146"/>
        <end position="167"/>
    </location>
</feature>
<protein>
    <recommendedName>
        <fullName evidence="4">DUF2812 domain-containing protein</fullName>
    </recommendedName>
</protein>
<accession>A0A1I1MRY1</accession>
<evidence type="ECO:0000313" key="2">
    <source>
        <dbReference type="EMBL" id="SFC87876.1"/>
    </source>
</evidence>
<evidence type="ECO:0000313" key="3">
    <source>
        <dbReference type="Proteomes" id="UP000199263"/>
    </source>
</evidence>
<organism evidence="2 3">
    <name type="scientific">Clostridium uliginosum</name>
    <dbReference type="NCBI Taxonomy" id="119641"/>
    <lineage>
        <taxon>Bacteria</taxon>
        <taxon>Bacillati</taxon>
        <taxon>Bacillota</taxon>
        <taxon>Clostridia</taxon>
        <taxon>Eubacteriales</taxon>
        <taxon>Clostridiaceae</taxon>
        <taxon>Clostridium</taxon>
    </lineage>
</organism>
<dbReference type="Pfam" id="PF11193">
    <property type="entry name" value="DUF2812"/>
    <property type="match status" value="1"/>
</dbReference>
<dbReference type="AlphaFoldDB" id="A0A1I1MRY1"/>
<proteinExistence type="predicted"/>
<name>A0A1I1MRY1_9CLOT</name>
<dbReference type="InterPro" id="IPR021359">
    <property type="entry name" value="DUF2812"/>
</dbReference>
<dbReference type="RefSeq" id="WP_090091143.1">
    <property type="nucleotide sequence ID" value="NZ_FOMG01000012.1"/>
</dbReference>
<dbReference type="OrthoDB" id="1928173at2"/>
<keyword evidence="1" id="KW-1133">Transmembrane helix</keyword>
<reference evidence="2 3" key="1">
    <citation type="submission" date="2016-10" db="EMBL/GenBank/DDBJ databases">
        <authorList>
            <person name="de Groot N.N."/>
        </authorList>
    </citation>
    <scope>NUCLEOTIDE SEQUENCE [LARGE SCALE GENOMIC DNA]</scope>
    <source>
        <strain evidence="2 3">DSM 12992</strain>
    </source>
</reference>
<sequence length="236" mass="27362">MFNTKYVMNKGLSVAEHEEMQMLSEYASRGWKLDKCVFLGYKLKKAKPENLQYDLDYRKNPDKDYFLYFEEAGWNKVCSVGNTIHIFSAPEGTKLIYTDNDTEIEKYISIYESTKKVAIPSSVCSILLMFLILLAKYNYLPDICRIRFAVILMPTLAITIFTTIPCINYYSKINELQKVSNSNKKHKISRFAIIMLISFIFLLILFGLKIISISMAIFSFIWLIIILLSVSRNSVK</sequence>